<dbReference type="EMBL" id="BSEV01000024">
    <property type="protein sequence ID" value="GLK13617.1"/>
    <property type="molecule type" value="Genomic_DNA"/>
</dbReference>
<evidence type="ECO:0000256" key="1">
    <source>
        <dbReference type="SAM" id="MobiDB-lite"/>
    </source>
</evidence>
<dbReference type="Proteomes" id="UP001143474">
    <property type="component" value="Unassembled WGS sequence"/>
</dbReference>
<comment type="caution">
    <text evidence="2">The sequence shown here is derived from an EMBL/GenBank/DDBJ whole genome shotgun (WGS) entry which is preliminary data.</text>
</comment>
<evidence type="ECO:0000313" key="2">
    <source>
        <dbReference type="EMBL" id="GLK13617.1"/>
    </source>
</evidence>
<dbReference type="AlphaFoldDB" id="A0A9W6MGY6"/>
<organism evidence="2 3">
    <name type="scientific">Streptosporangium carneum</name>
    <dbReference type="NCBI Taxonomy" id="47481"/>
    <lineage>
        <taxon>Bacteria</taxon>
        <taxon>Bacillati</taxon>
        <taxon>Actinomycetota</taxon>
        <taxon>Actinomycetes</taxon>
        <taxon>Streptosporangiales</taxon>
        <taxon>Streptosporangiaceae</taxon>
        <taxon>Streptosporangium</taxon>
    </lineage>
</organism>
<reference evidence="2" key="2">
    <citation type="submission" date="2023-01" db="EMBL/GenBank/DDBJ databases">
        <authorList>
            <person name="Sun Q."/>
            <person name="Evtushenko L."/>
        </authorList>
    </citation>
    <scope>NUCLEOTIDE SEQUENCE</scope>
    <source>
        <strain evidence="2">VKM Ac-2007</strain>
    </source>
</reference>
<evidence type="ECO:0000313" key="3">
    <source>
        <dbReference type="Proteomes" id="UP001143474"/>
    </source>
</evidence>
<proteinExistence type="predicted"/>
<feature type="region of interest" description="Disordered" evidence="1">
    <location>
        <begin position="93"/>
        <end position="116"/>
    </location>
</feature>
<sequence length="116" mass="11895">MRREWARLGSVGGRAEGGDRAARKGWSTGVGEARFGGGPACGRVEGGRQGGTEAWKGWSTGPVDGGGWAMGPGERGGWRGLSVWFRCLSPAPVSASQTSLAGRRGANESGTLGHEP</sequence>
<accession>A0A9W6MGY6</accession>
<reference evidence="2" key="1">
    <citation type="journal article" date="2014" name="Int. J. Syst. Evol. Microbiol.">
        <title>Complete genome sequence of Corynebacterium casei LMG S-19264T (=DSM 44701T), isolated from a smear-ripened cheese.</title>
        <authorList>
            <consortium name="US DOE Joint Genome Institute (JGI-PGF)"/>
            <person name="Walter F."/>
            <person name="Albersmeier A."/>
            <person name="Kalinowski J."/>
            <person name="Ruckert C."/>
        </authorList>
    </citation>
    <scope>NUCLEOTIDE SEQUENCE</scope>
    <source>
        <strain evidence="2">VKM Ac-2007</strain>
    </source>
</reference>
<protein>
    <submittedName>
        <fullName evidence="2">Uncharacterized protein</fullName>
    </submittedName>
</protein>
<gene>
    <name evidence="2" type="ORF">GCM10017600_70280</name>
</gene>
<keyword evidence="3" id="KW-1185">Reference proteome</keyword>
<feature type="compositionally biased region" description="Gly residues" evidence="1">
    <location>
        <begin position="63"/>
        <end position="73"/>
    </location>
</feature>
<feature type="region of interest" description="Disordered" evidence="1">
    <location>
        <begin position="1"/>
        <end position="73"/>
    </location>
</feature>
<name>A0A9W6MGY6_9ACTN</name>